<feature type="region of interest" description="Disordered" evidence="3">
    <location>
        <begin position="52"/>
        <end position="75"/>
    </location>
</feature>
<evidence type="ECO:0000313" key="4">
    <source>
        <dbReference type="EMBL" id="WJZ97666.1"/>
    </source>
</evidence>
<evidence type="ECO:0000256" key="2">
    <source>
        <dbReference type="ARBA" id="ARBA00024198"/>
    </source>
</evidence>
<accession>A0ABY9CR15</accession>
<feature type="compositionally biased region" description="Basic and acidic residues" evidence="3">
    <location>
        <begin position="53"/>
        <end position="63"/>
    </location>
</feature>
<dbReference type="EMBL" id="CP126658">
    <property type="protein sequence ID" value="WJZ97666.1"/>
    <property type="molecule type" value="Genomic_DNA"/>
</dbReference>
<proteinExistence type="inferred from homology"/>
<dbReference type="PANTHER" id="PTHR34045">
    <property type="entry name" value="OS03G0406300 PROTEIN"/>
    <property type="match status" value="1"/>
</dbReference>
<name>A0ABY9CR15_VITVI</name>
<dbReference type="PANTHER" id="PTHR34045:SF11">
    <property type="entry name" value="PH DOMAIN-CONTAINING PROTEIN"/>
    <property type="match status" value="1"/>
</dbReference>
<evidence type="ECO:0000313" key="5">
    <source>
        <dbReference type="Proteomes" id="UP001227230"/>
    </source>
</evidence>
<protein>
    <submittedName>
        <fullName evidence="4">Uncharacterized protein</fullName>
    </submittedName>
</protein>
<feature type="compositionally biased region" description="Polar residues" evidence="3">
    <location>
        <begin position="64"/>
        <end position="73"/>
    </location>
</feature>
<keyword evidence="5" id="KW-1185">Reference proteome</keyword>
<sequence>MKILNWVQSRLNRRHGSKKQNPISANWCQQEPQKEEFSDWPHGLLAIGTFGKNDVKEDPEKHNLQGSLPSSQDHLQDLTPEEVGKLQKELKSLLHKQVSAEHGSIPELDNPNLPLDKILDSLSSWGFDTATSNASTNDLKQRDDRLQRNSGLIISRGKDVCLDDSKSAIAKKSLSFLLKKMFICRSGFAPTPSLKDPVPESRMDKILRLLLHKKIYPQSSSSTLSIMRYLANRHMPKSDNEDEVNEKVTEGSKWVKTDSEYIVLEI</sequence>
<reference evidence="4 5" key="1">
    <citation type="journal article" date="2023" name="Hortic Res">
        <title>The complete reference genome for grapevine (Vitis vinifera L.) genetics and breeding.</title>
        <authorList>
            <person name="Shi X."/>
            <person name="Cao S."/>
            <person name="Wang X."/>
            <person name="Huang S."/>
            <person name="Wang Y."/>
            <person name="Liu Z."/>
            <person name="Liu W."/>
            <person name="Leng X."/>
            <person name="Peng Y."/>
            <person name="Wang N."/>
            <person name="Wang Y."/>
            <person name="Ma Z."/>
            <person name="Xu X."/>
            <person name="Zhang F."/>
            <person name="Xue H."/>
            <person name="Zhong H."/>
            <person name="Wang Y."/>
            <person name="Zhang K."/>
            <person name="Velt A."/>
            <person name="Avia K."/>
            <person name="Holtgrawe D."/>
            <person name="Grimplet J."/>
            <person name="Matus J.T."/>
            <person name="Ware D."/>
            <person name="Wu X."/>
            <person name="Wang H."/>
            <person name="Liu C."/>
            <person name="Fang Y."/>
            <person name="Rustenholz C."/>
            <person name="Cheng Z."/>
            <person name="Xiao H."/>
            <person name="Zhou Y."/>
        </authorList>
    </citation>
    <scope>NUCLEOTIDE SEQUENCE [LARGE SCALE GENOMIC DNA]</scope>
    <source>
        <strain evidence="5">cv. Pinot noir / PN40024</strain>
        <tissue evidence="4">Leaf</tissue>
    </source>
</reference>
<keyword evidence="1" id="KW-0341">Growth regulation</keyword>
<comment type="similarity">
    <text evidence="2">Belongs to the LAZY family.</text>
</comment>
<dbReference type="Proteomes" id="UP001227230">
    <property type="component" value="Chromosome 11"/>
</dbReference>
<organism evidence="4 5">
    <name type="scientific">Vitis vinifera</name>
    <name type="common">Grape</name>
    <dbReference type="NCBI Taxonomy" id="29760"/>
    <lineage>
        <taxon>Eukaryota</taxon>
        <taxon>Viridiplantae</taxon>
        <taxon>Streptophyta</taxon>
        <taxon>Embryophyta</taxon>
        <taxon>Tracheophyta</taxon>
        <taxon>Spermatophyta</taxon>
        <taxon>Magnoliopsida</taxon>
        <taxon>eudicotyledons</taxon>
        <taxon>Gunneridae</taxon>
        <taxon>Pentapetalae</taxon>
        <taxon>rosids</taxon>
        <taxon>Vitales</taxon>
        <taxon>Vitaceae</taxon>
        <taxon>Viteae</taxon>
        <taxon>Vitis</taxon>
    </lineage>
</organism>
<gene>
    <name evidence="4" type="ORF">VitviT2T_016253</name>
</gene>
<dbReference type="InterPro" id="IPR044683">
    <property type="entry name" value="LAZY"/>
</dbReference>
<evidence type="ECO:0000256" key="1">
    <source>
        <dbReference type="ARBA" id="ARBA00022604"/>
    </source>
</evidence>
<evidence type="ECO:0000256" key="3">
    <source>
        <dbReference type="SAM" id="MobiDB-lite"/>
    </source>
</evidence>